<keyword evidence="5" id="KW-0136">Cellulose degradation</keyword>
<evidence type="ECO:0000256" key="3">
    <source>
        <dbReference type="ARBA" id="ARBA00012601"/>
    </source>
</evidence>
<evidence type="ECO:0000256" key="8">
    <source>
        <dbReference type="ARBA" id="ARBA00023326"/>
    </source>
</evidence>
<dbReference type="EMBL" id="ML996575">
    <property type="protein sequence ID" value="KAF2756408.1"/>
    <property type="molecule type" value="Genomic_DNA"/>
</dbReference>
<dbReference type="PANTHER" id="PTHR39730">
    <property type="entry name" value="ENDOGLUCANASE 1"/>
    <property type="match status" value="1"/>
</dbReference>
<protein>
    <recommendedName>
        <fullName evidence="3">cellulase</fullName>
        <ecNumber evidence="3">3.2.1.4</ecNumber>
    </recommendedName>
</protein>
<keyword evidence="6" id="KW-0119">Carbohydrate metabolism</keyword>
<dbReference type="EC" id="3.2.1.4" evidence="3"/>
<dbReference type="GO" id="GO:0008810">
    <property type="term" value="F:cellulase activity"/>
    <property type="evidence" value="ECO:0007669"/>
    <property type="project" value="UniProtKB-EC"/>
</dbReference>
<dbReference type="Pfam" id="PF02015">
    <property type="entry name" value="Glyco_hydro_45"/>
    <property type="match status" value="1"/>
</dbReference>
<sequence length="273" mass="29707">MKSRQPATAMKLSINSLAIFIVATLYTNVAEVLAAEDTLTLTGRYWDCCKPSCGWDNKADFGSPVQSCDARNKPLSDFNAGTGCNGGTAYACSNQSPWAVNDTFAYGFAGTYLKGVLEDAWCCSCYELKFTTGNLTGKTMTVQTSNTDYDVLNDNMFTLAIPGGNNSDYGACDGQYNIDNSVFGSSGTGVSSVEDCDNLPDAQQEGCRFRFTWLQDIDRPQANFRRVQCPVELTNITGCIRNDDTNFANSASRHVFPSTLVSSIIFMGLFPFI</sequence>
<evidence type="ECO:0000259" key="10">
    <source>
        <dbReference type="Pfam" id="PF02015"/>
    </source>
</evidence>
<keyword evidence="12" id="KW-1185">Reference proteome</keyword>
<dbReference type="InterPro" id="IPR052288">
    <property type="entry name" value="GH45_Enzymes"/>
</dbReference>
<evidence type="ECO:0000256" key="7">
    <source>
        <dbReference type="ARBA" id="ARBA00023295"/>
    </source>
</evidence>
<dbReference type="OrthoDB" id="10035502at2759"/>
<proteinExistence type="inferred from homology"/>
<evidence type="ECO:0000256" key="1">
    <source>
        <dbReference type="ARBA" id="ARBA00000966"/>
    </source>
</evidence>
<dbReference type="Gene3D" id="2.40.40.10">
    <property type="entry name" value="RlpA-like domain"/>
    <property type="match status" value="1"/>
</dbReference>
<dbReference type="RefSeq" id="XP_033598859.1">
    <property type="nucleotide sequence ID" value="XM_033749837.1"/>
</dbReference>
<comment type="similarity">
    <text evidence="2">Belongs to the glycosyl hydrolase 45 (cellulase K) family.</text>
</comment>
<keyword evidence="8" id="KW-0624">Polysaccharide degradation</keyword>
<evidence type="ECO:0000256" key="9">
    <source>
        <dbReference type="SAM" id="SignalP"/>
    </source>
</evidence>
<gene>
    <name evidence="11" type="ORF">EJ05DRAFT_64281</name>
</gene>
<dbReference type="GeneID" id="54490891"/>
<dbReference type="PANTHER" id="PTHR39730:SF1">
    <property type="entry name" value="ENDOGLUCANASE 1"/>
    <property type="match status" value="1"/>
</dbReference>
<dbReference type="GO" id="GO:0030245">
    <property type="term" value="P:cellulose catabolic process"/>
    <property type="evidence" value="ECO:0007669"/>
    <property type="project" value="UniProtKB-KW"/>
</dbReference>
<reference evidence="11" key="1">
    <citation type="journal article" date="2020" name="Stud. Mycol.">
        <title>101 Dothideomycetes genomes: a test case for predicting lifestyles and emergence of pathogens.</title>
        <authorList>
            <person name="Haridas S."/>
            <person name="Albert R."/>
            <person name="Binder M."/>
            <person name="Bloem J."/>
            <person name="Labutti K."/>
            <person name="Salamov A."/>
            <person name="Andreopoulos B."/>
            <person name="Baker S."/>
            <person name="Barry K."/>
            <person name="Bills G."/>
            <person name="Bluhm B."/>
            <person name="Cannon C."/>
            <person name="Castanera R."/>
            <person name="Culley D."/>
            <person name="Daum C."/>
            <person name="Ezra D."/>
            <person name="Gonzalez J."/>
            <person name="Henrissat B."/>
            <person name="Kuo A."/>
            <person name="Liang C."/>
            <person name="Lipzen A."/>
            <person name="Lutzoni F."/>
            <person name="Magnuson J."/>
            <person name="Mondo S."/>
            <person name="Nolan M."/>
            <person name="Ohm R."/>
            <person name="Pangilinan J."/>
            <person name="Park H.-J."/>
            <person name="Ramirez L."/>
            <person name="Alfaro M."/>
            <person name="Sun H."/>
            <person name="Tritt A."/>
            <person name="Yoshinaga Y."/>
            <person name="Zwiers L.-H."/>
            <person name="Turgeon B."/>
            <person name="Goodwin S."/>
            <person name="Spatafora J."/>
            <person name="Crous P."/>
            <person name="Grigoriev I."/>
        </authorList>
    </citation>
    <scope>NUCLEOTIDE SEQUENCE</scope>
    <source>
        <strain evidence="11">CBS 121739</strain>
    </source>
</reference>
<keyword evidence="4" id="KW-0378">Hydrolase</keyword>
<name>A0A6A6W0G5_9PEZI</name>
<dbReference type="Proteomes" id="UP000799437">
    <property type="component" value="Unassembled WGS sequence"/>
</dbReference>
<dbReference type="AlphaFoldDB" id="A0A6A6W0G5"/>
<feature type="domain" description="Glycosyl hydrolases family 45 active site" evidence="10">
    <location>
        <begin position="42"/>
        <end position="239"/>
    </location>
</feature>
<dbReference type="InterPro" id="IPR036908">
    <property type="entry name" value="RlpA-like_sf"/>
</dbReference>
<feature type="chain" id="PRO_5025643931" description="cellulase" evidence="9">
    <location>
        <begin position="35"/>
        <end position="273"/>
    </location>
</feature>
<accession>A0A6A6W0G5</accession>
<evidence type="ECO:0000313" key="11">
    <source>
        <dbReference type="EMBL" id="KAF2756408.1"/>
    </source>
</evidence>
<feature type="signal peptide" evidence="9">
    <location>
        <begin position="1"/>
        <end position="34"/>
    </location>
</feature>
<evidence type="ECO:0000256" key="5">
    <source>
        <dbReference type="ARBA" id="ARBA00023001"/>
    </source>
</evidence>
<comment type="catalytic activity">
    <reaction evidence="1">
        <text>Endohydrolysis of (1-&gt;4)-beta-D-glucosidic linkages in cellulose, lichenin and cereal beta-D-glucans.</text>
        <dbReference type="EC" id="3.2.1.4"/>
    </reaction>
</comment>
<keyword evidence="9" id="KW-0732">Signal</keyword>
<evidence type="ECO:0000256" key="4">
    <source>
        <dbReference type="ARBA" id="ARBA00022801"/>
    </source>
</evidence>
<evidence type="ECO:0000313" key="12">
    <source>
        <dbReference type="Proteomes" id="UP000799437"/>
    </source>
</evidence>
<dbReference type="SUPFAM" id="SSF50685">
    <property type="entry name" value="Barwin-like endoglucanases"/>
    <property type="match status" value="1"/>
</dbReference>
<dbReference type="InterPro" id="IPR000334">
    <property type="entry name" value="Glyco_hydro_45"/>
</dbReference>
<keyword evidence="7" id="KW-0326">Glycosidase</keyword>
<organism evidence="11 12">
    <name type="scientific">Pseudovirgaria hyperparasitica</name>
    <dbReference type="NCBI Taxonomy" id="470096"/>
    <lineage>
        <taxon>Eukaryota</taxon>
        <taxon>Fungi</taxon>
        <taxon>Dikarya</taxon>
        <taxon>Ascomycota</taxon>
        <taxon>Pezizomycotina</taxon>
        <taxon>Dothideomycetes</taxon>
        <taxon>Dothideomycetes incertae sedis</taxon>
        <taxon>Acrospermales</taxon>
        <taxon>Acrospermaceae</taxon>
        <taxon>Pseudovirgaria</taxon>
    </lineage>
</organism>
<evidence type="ECO:0000256" key="2">
    <source>
        <dbReference type="ARBA" id="ARBA00007793"/>
    </source>
</evidence>
<evidence type="ECO:0000256" key="6">
    <source>
        <dbReference type="ARBA" id="ARBA00023277"/>
    </source>
</evidence>